<gene>
    <name evidence="1" type="ORF">B0H16DRAFT_1347527</name>
</gene>
<comment type="caution">
    <text evidence="1">The sequence shown here is derived from an EMBL/GenBank/DDBJ whole genome shotgun (WGS) entry which is preliminary data.</text>
</comment>
<keyword evidence="2" id="KW-1185">Reference proteome</keyword>
<sequence length="183" mass="20322">PAWFESTYAQISKVQVGGVFNSLLASYTELERCYGWKKGGGNSSLGKKDDRPSQLSQWVGVGRGSRGGKMATDGPEIPSLAIYGTKWWNWWGTLQPEWREAAVGKPGRFSRTSYPPKTPENWVKLRLPGPNGMLGVVATLYWWGKKLKEGGGQREDEEDWVEAVRDAKWMMNGLLAAEKVVGG</sequence>
<name>A0AAD7E1F3_9AGAR</name>
<organism evidence="1 2">
    <name type="scientific">Mycena metata</name>
    <dbReference type="NCBI Taxonomy" id="1033252"/>
    <lineage>
        <taxon>Eukaryota</taxon>
        <taxon>Fungi</taxon>
        <taxon>Dikarya</taxon>
        <taxon>Basidiomycota</taxon>
        <taxon>Agaricomycotina</taxon>
        <taxon>Agaricomycetes</taxon>
        <taxon>Agaricomycetidae</taxon>
        <taxon>Agaricales</taxon>
        <taxon>Marasmiineae</taxon>
        <taxon>Mycenaceae</taxon>
        <taxon>Mycena</taxon>
    </lineage>
</organism>
<accession>A0AAD7E1F3</accession>
<proteinExistence type="predicted"/>
<dbReference type="Proteomes" id="UP001215598">
    <property type="component" value="Unassembled WGS sequence"/>
</dbReference>
<feature type="non-terminal residue" evidence="1">
    <location>
        <position position="1"/>
    </location>
</feature>
<reference evidence="1" key="1">
    <citation type="submission" date="2023-03" db="EMBL/GenBank/DDBJ databases">
        <title>Massive genome expansion in bonnet fungi (Mycena s.s.) driven by repeated elements and novel gene families across ecological guilds.</title>
        <authorList>
            <consortium name="Lawrence Berkeley National Laboratory"/>
            <person name="Harder C.B."/>
            <person name="Miyauchi S."/>
            <person name="Viragh M."/>
            <person name="Kuo A."/>
            <person name="Thoen E."/>
            <person name="Andreopoulos B."/>
            <person name="Lu D."/>
            <person name="Skrede I."/>
            <person name="Drula E."/>
            <person name="Henrissat B."/>
            <person name="Morin E."/>
            <person name="Kohler A."/>
            <person name="Barry K."/>
            <person name="LaButti K."/>
            <person name="Morin E."/>
            <person name="Salamov A."/>
            <person name="Lipzen A."/>
            <person name="Mereny Z."/>
            <person name="Hegedus B."/>
            <person name="Baldrian P."/>
            <person name="Stursova M."/>
            <person name="Weitz H."/>
            <person name="Taylor A."/>
            <person name="Grigoriev I.V."/>
            <person name="Nagy L.G."/>
            <person name="Martin F."/>
            <person name="Kauserud H."/>
        </authorList>
    </citation>
    <scope>NUCLEOTIDE SEQUENCE</scope>
    <source>
        <strain evidence="1">CBHHK182m</strain>
    </source>
</reference>
<dbReference type="AlphaFoldDB" id="A0AAD7E1F3"/>
<dbReference type="EMBL" id="JARKIB010000513">
    <property type="protein sequence ID" value="KAJ7702594.1"/>
    <property type="molecule type" value="Genomic_DNA"/>
</dbReference>
<evidence type="ECO:0000313" key="1">
    <source>
        <dbReference type="EMBL" id="KAJ7702594.1"/>
    </source>
</evidence>
<protein>
    <submittedName>
        <fullName evidence="1">Uncharacterized protein</fullName>
    </submittedName>
</protein>
<evidence type="ECO:0000313" key="2">
    <source>
        <dbReference type="Proteomes" id="UP001215598"/>
    </source>
</evidence>